<dbReference type="GO" id="GO:0051287">
    <property type="term" value="F:NAD binding"/>
    <property type="evidence" value="ECO:0007669"/>
    <property type="project" value="UniProtKB-UniRule"/>
</dbReference>
<dbReference type="FunFam" id="3.40.50.720:FF:000037">
    <property type="entry name" value="3-oxoacyl-[acyl-carrier-protein] reductase FabG"/>
    <property type="match status" value="1"/>
</dbReference>
<keyword evidence="9 12" id="KW-0275">Fatty acid biosynthesis</keyword>
<dbReference type="PROSITE" id="PS00061">
    <property type="entry name" value="ADH_SHORT"/>
    <property type="match status" value="1"/>
</dbReference>
<keyword evidence="8 12" id="KW-0443">Lipid metabolism</keyword>
<dbReference type="NCBIfam" id="NF009466">
    <property type="entry name" value="PRK12826.1-2"/>
    <property type="match status" value="1"/>
</dbReference>
<dbReference type="CDD" id="cd05333">
    <property type="entry name" value="BKR_SDR_c"/>
    <property type="match status" value="1"/>
</dbReference>
<feature type="binding site" evidence="11">
    <location>
        <begin position="14"/>
        <end position="17"/>
    </location>
    <ligand>
        <name>NADP(+)</name>
        <dbReference type="ChEBI" id="CHEBI:58349"/>
    </ligand>
</feature>
<proteinExistence type="inferred from homology"/>
<dbReference type="SUPFAM" id="SSF51735">
    <property type="entry name" value="NAD(P)-binding Rossmann-fold domains"/>
    <property type="match status" value="1"/>
</dbReference>
<comment type="similarity">
    <text evidence="2 12">Belongs to the short-chain dehydrogenases/reductases (SDR) family.</text>
</comment>
<dbReference type="GO" id="GO:0030497">
    <property type="term" value="P:fatty acid elongation"/>
    <property type="evidence" value="ECO:0007669"/>
    <property type="project" value="UniProtKB-ARBA"/>
</dbReference>
<evidence type="ECO:0000256" key="9">
    <source>
        <dbReference type="ARBA" id="ARBA00023160"/>
    </source>
</evidence>
<evidence type="ECO:0000256" key="1">
    <source>
        <dbReference type="ARBA" id="ARBA00005194"/>
    </source>
</evidence>
<organism evidence="14 15">
    <name type="scientific">Paracandidimonas soli</name>
    <dbReference type="NCBI Taxonomy" id="1917182"/>
    <lineage>
        <taxon>Bacteria</taxon>
        <taxon>Pseudomonadati</taxon>
        <taxon>Pseudomonadota</taxon>
        <taxon>Betaproteobacteria</taxon>
        <taxon>Burkholderiales</taxon>
        <taxon>Alcaligenaceae</taxon>
        <taxon>Paracandidimonas</taxon>
    </lineage>
</organism>
<dbReference type="SMART" id="SM00822">
    <property type="entry name" value="PKS_KR"/>
    <property type="match status" value="1"/>
</dbReference>
<dbReference type="NCBIfam" id="TIGR01830">
    <property type="entry name" value="3oxo_ACP_reduc"/>
    <property type="match status" value="1"/>
</dbReference>
<protein>
    <recommendedName>
        <fullName evidence="3 12">3-oxoacyl-[acyl-carrier-protein] reductase</fullName>
        <ecNumber evidence="3 12">1.1.1.100</ecNumber>
    </recommendedName>
</protein>
<sequence length="247" mass="25378">MQKTLEGKTALVTGATRGIGKAIAQELAQQGARVVGTATSESGAAGISEALAPLGGKGVVLNVNDAAAVEALVAQLAAEDGGPHILVNNAGITRDGLFMRMKDEDWSAVIDTNLNAVFRLSRAVTKPMMKARWGRIVHITSVIGSSGNAGQANYAASKAGVAGLARALAKELGSRNITVNCVAPGFIETDMTRVLSEDQTSAILTQVPLGRLGRAEDVAHAVGFLASPNAAYVTGVTLHVNGGMYME</sequence>
<evidence type="ECO:0000256" key="10">
    <source>
        <dbReference type="PIRSR" id="PIRSR611284-1"/>
    </source>
</evidence>
<feature type="binding site" evidence="11">
    <location>
        <position position="187"/>
    </location>
    <ligand>
        <name>NADP(+)</name>
        <dbReference type="ChEBI" id="CHEBI:58349"/>
    </ligand>
</feature>
<dbReference type="EC" id="1.1.1.100" evidence="3 12"/>
<dbReference type="PANTHER" id="PTHR42879:SF2">
    <property type="entry name" value="3-OXOACYL-[ACYL-CARRIER-PROTEIN] REDUCTASE FABG"/>
    <property type="match status" value="1"/>
</dbReference>
<evidence type="ECO:0000256" key="7">
    <source>
        <dbReference type="ARBA" id="ARBA00023002"/>
    </source>
</evidence>
<keyword evidence="6 11" id="KW-0521">NADP</keyword>
<dbReference type="GO" id="GO:0004316">
    <property type="term" value="F:3-oxoacyl-[acyl-carrier-protein] reductase (NADPH) activity"/>
    <property type="evidence" value="ECO:0007669"/>
    <property type="project" value="UniProtKB-UniRule"/>
</dbReference>
<feature type="binding site" evidence="11">
    <location>
        <position position="39"/>
    </location>
    <ligand>
        <name>NADP(+)</name>
        <dbReference type="ChEBI" id="CHEBI:58349"/>
    </ligand>
</feature>
<dbReference type="PANTHER" id="PTHR42879">
    <property type="entry name" value="3-OXOACYL-(ACYL-CARRIER-PROTEIN) REDUCTASE"/>
    <property type="match status" value="1"/>
</dbReference>
<evidence type="ECO:0000313" key="14">
    <source>
        <dbReference type="EMBL" id="TCU99115.1"/>
    </source>
</evidence>
<dbReference type="Pfam" id="PF13561">
    <property type="entry name" value="adh_short_C2"/>
    <property type="match status" value="1"/>
</dbReference>
<keyword evidence="15" id="KW-1185">Reference proteome</keyword>
<dbReference type="EMBL" id="SMBX01000004">
    <property type="protein sequence ID" value="TCU99115.1"/>
    <property type="molecule type" value="Genomic_DNA"/>
</dbReference>
<feature type="binding site" evidence="11">
    <location>
        <begin position="62"/>
        <end position="63"/>
    </location>
    <ligand>
        <name>NADP(+)</name>
        <dbReference type="ChEBI" id="CHEBI:58349"/>
    </ligand>
</feature>
<dbReference type="UniPathway" id="UPA00094"/>
<keyword evidence="7 12" id="KW-0560">Oxidoreductase</keyword>
<feature type="domain" description="Ketoreductase" evidence="13">
    <location>
        <begin position="8"/>
        <end position="185"/>
    </location>
</feature>
<evidence type="ECO:0000256" key="6">
    <source>
        <dbReference type="ARBA" id="ARBA00022857"/>
    </source>
</evidence>
<gene>
    <name evidence="14" type="ORF">EV686_104214</name>
</gene>
<accession>A0A4R3V2U3</accession>
<dbReference type="InterPro" id="IPR050259">
    <property type="entry name" value="SDR"/>
</dbReference>
<evidence type="ECO:0000256" key="5">
    <source>
        <dbReference type="ARBA" id="ARBA00022832"/>
    </source>
</evidence>
<feature type="binding site" evidence="11">
    <location>
        <position position="89"/>
    </location>
    <ligand>
        <name>NADP(+)</name>
        <dbReference type="ChEBI" id="CHEBI:58349"/>
    </ligand>
</feature>
<dbReference type="InterPro" id="IPR020904">
    <property type="entry name" value="Sc_DH/Rdtase_CS"/>
</dbReference>
<dbReference type="InterPro" id="IPR011284">
    <property type="entry name" value="3oxo_ACP_reduc"/>
</dbReference>
<dbReference type="InterPro" id="IPR002347">
    <property type="entry name" value="SDR_fam"/>
</dbReference>
<dbReference type="OrthoDB" id="9802564at2"/>
<evidence type="ECO:0000256" key="3">
    <source>
        <dbReference type="ARBA" id="ARBA00012948"/>
    </source>
</evidence>
<comment type="caution">
    <text evidence="14">The sequence shown here is derived from an EMBL/GenBank/DDBJ whole genome shotgun (WGS) entry which is preliminary data.</text>
</comment>
<dbReference type="InterPro" id="IPR057326">
    <property type="entry name" value="KR_dom"/>
</dbReference>
<name>A0A4R3V2U3_9BURK</name>
<evidence type="ECO:0000259" key="13">
    <source>
        <dbReference type="SMART" id="SM00822"/>
    </source>
</evidence>
<dbReference type="PRINTS" id="PR00080">
    <property type="entry name" value="SDRFAMILY"/>
</dbReference>
<evidence type="ECO:0000313" key="15">
    <source>
        <dbReference type="Proteomes" id="UP000294692"/>
    </source>
</evidence>
<keyword evidence="5 12" id="KW-0276">Fatty acid metabolism</keyword>
<evidence type="ECO:0000256" key="12">
    <source>
        <dbReference type="RuleBase" id="RU366074"/>
    </source>
</evidence>
<reference evidence="14 15" key="1">
    <citation type="submission" date="2019-03" db="EMBL/GenBank/DDBJ databases">
        <title>Genomic Encyclopedia of Type Strains, Phase IV (KMG-IV): sequencing the most valuable type-strain genomes for metagenomic binning, comparative biology and taxonomic classification.</title>
        <authorList>
            <person name="Goeker M."/>
        </authorList>
    </citation>
    <scope>NUCLEOTIDE SEQUENCE [LARGE SCALE GENOMIC DNA]</scope>
    <source>
        <strain evidence="14 15">DSM 100048</strain>
    </source>
</reference>
<dbReference type="Proteomes" id="UP000294692">
    <property type="component" value="Unassembled WGS sequence"/>
</dbReference>
<dbReference type="PRINTS" id="PR00081">
    <property type="entry name" value="GDHRDH"/>
</dbReference>
<comment type="subunit">
    <text evidence="12">Homotetramer.</text>
</comment>
<evidence type="ECO:0000256" key="11">
    <source>
        <dbReference type="PIRSR" id="PIRSR611284-2"/>
    </source>
</evidence>
<comment type="pathway">
    <text evidence="1 12">Lipid metabolism; fatty acid biosynthesis.</text>
</comment>
<comment type="function">
    <text evidence="12">Catalyzes the NADPH-dependent reduction of beta-ketoacyl-ACP substrates to beta-hydroxyacyl-ACP products, the first reductive step in the elongation cycle of fatty acid biosynthesis.</text>
</comment>
<dbReference type="Gene3D" id="3.40.50.720">
    <property type="entry name" value="NAD(P)-binding Rossmann-like Domain"/>
    <property type="match status" value="1"/>
</dbReference>
<comment type="catalytic activity">
    <reaction evidence="12">
        <text>a (3R)-hydroxyacyl-[ACP] + NADP(+) = a 3-oxoacyl-[ACP] + NADPH + H(+)</text>
        <dbReference type="Rhea" id="RHEA:17397"/>
        <dbReference type="Rhea" id="RHEA-COMP:9916"/>
        <dbReference type="Rhea" id="RHEA-COMP:9945"/>
        <dbReference type="ChEBI" id="CHEBI:15378"/>
        <dbReference type="ChEBI" id="CHEBI:57783"/>
        <dbReference type="ChEBI" id="CHEBI:58349"/>
        <dbReference type="ChEBI" id="CHEBI:78776"/>
        <dbReference type="ChEBI" id="CHEBI:78827"/>
        <dbReference type="EC" id="1.1.1.100"/>
    </reaction>
</comment>
<evidence type="ECO:0000256" key="4">
    <source>
        <dbReference type="ARBA" id="ARBA00022516"/>
    </source>
</evidence>
<dbReference type="NCBIfam" id="NF004197">
    <property type="entry name" value="PRK05653.1-1"/>
    <property type="match status" value="1"/>
</dbReference>
<feature type="binding site" evidence="11">
    <location>
        <begin position="154"/>
        <end position="158"/>
    </location>
    <ligand>
        <name>NADP(+)</name>
        <dbReference type="ChEBI" id="CHEBI:58349"/>
    </ligand>
</feature>
<keyword evidence="4 12" id="KW-0444">Lipid biosynthesis</keyword>
<dbReference type="AlphaFoldDB" id="A0A4R3V2U3"/>
<evidence type="ECO:0000256" key="8">
    <source>
        <dbReference type="ARBA" id="ARBA00023098"/>
    </source>
</evidence>
<feature type="active site" description="Proton acceptor" evidence="10">
    <location>
        <position position="154"/>
    </location>
</feature>
<evidence type="ECO:0000256" key="2">
    <source>
        <dbReference type="ARBA" id="ARBA00006484"/>
    </source>
</evidence>
<dbReference type="InterPro" id="IPR036291">
    <property type="entry name" value="NAD(P)-bd_dom_sf"/>
</dbReference>
<dbReference type="RefSeq" id="WP_132476932.1">
    <property type="nucleotide sequence ID" value="NZ_JBEBWM010000004.1"/>
</dbReference>